<accession>A0ABQ3K1T3</accession>
<evidence type="ECO:0000313" key="3">
    <source>
        <dbReference type="Proteomes" id="UP000649955"/>
    </source>
</evidence>
<name>A0ABQ3K1T3_9PSEU</name>
<feature type="region of interest" description="Disordered" evidence="1">
    <location>
        <begin position="68"/>
        <end position="110"/>
    </location>
</feature>
<comment type="caution">
    <text evidence="2">The sequence shown here is derived from an EMBL/GenBank/DDBJ whole genome shotgun (WGS) entry which is preliminary data.</text>
</comment>
<sequence length="110" mass="11664">MLLVARPHDDELAHVALKLQAAQQWSRRPCFVLVGDGYPTAEVSQALRIPVMGRVPRDDKGAAVLCGQGTGRRVPAGAGRRQDRAQPLLTRPPAGHQRRPCAAPAAGSSG</sequence>
<gene>
    <name evidence="2" type="ORF">GCM10017567_11830</name>
</gene>
<keyword evidence="3" id="KW-1185">Reference proteome</keyword>
<proteinExistence type="predicted"/>
<protein>
    <submittedName>
        <fullName evidence="2">Uncharacterized protein</fullName>
    </submittedName>
</protein>
<reference evidence="3" key="1">
    <citation type="journal article" date="2019" name="Int. J. Syst. Evol. Microbiol.">
        <title>The Global Catalogue of Microorganisms (GCM) 10K type strain sequencing project: providing services to taxonomists for standard genome sequencing and annotation.</title>
        <authorList>
            <consortium name="The Broad Institute Genomics Platform"/>
            <consortium name="The Broad Institute Genome Sequencing Center for Infectious Disease"/>
            <person name="Wu L."/>
            <person name="Ma J."/>
        </authorList>
    </citation>
    <scope>NUCLEOTIDE SEQUENCE [LARGE SCALE GENOMIC DNA]</scope>
    <source>
        <strain evidence="3">CGMCC 4.7680</strain>
    </source>
</reference>
<evidence type="ECO:0000313" key="2">
    <source>
        <dbReference type="EMBL" id="GHF98707.1"/>
    </source>
</evidence>
<evidence type="ECO:0000256" key="1">
    <source>
        <dbReference type="SAM" id="MobiDB-lite"/>
    </source>
</evidence>
<organism evidence="2 3">
    <name type="scientific">Amycolatopsis bullii</name>
    <dbReference type="NCBI Taxonomy" id="941987"/>
    <lineage>
        <taxon>Bacteria</taxon>
        <taxon>Bacillati</taxon>
        <taxon>Actinomycetota</taxon>
        <taxon>Actinomycetes</taxon>
        <taxon>Pseudonocardiales</taxon>
        <taxon>Pseudonocardiaceae</taxon>
        <taxon>Amycolatopsis</taxon>
    </lineage>
</organism>
<dbReference type="Proteomes" id="UP000649955">
    <property type="component" value="Unassembled WGS sequence"/>
</dbReference>
<dbReference type="EMBL" id="BNAW01000003">
    <property type="protein sequence ID" value="GHF98707.1"/>
    <property type="molecule type" value="Genomic_DNA"/>
</dbReference>